<comment type="caution">
    <text evidence="2">The sequence shown here is derived from an EMBL/GenBank/DDBJ whole genome shotgun (WGS) entry which is preliminary data.</text>
</comment>
<feature type="compositionally biased region" description="Polar residues" evidence="1">
    <location>
        <begin position="170"/>
        <end position="203"/>
    </location>
</feature>
<feature type="compositionally biased region" description="Basic and acidic residues" evidence="1">
    <location>
        <begin position="143"/>
        <end position="161"/>
    </location>
</feature>
<reference evidence="2" key="1">
    <citation type="submission" date="2021-03" db="EMBL/GenBank/DDBJ databases">
        <title>Draft genome sequence of rust myrtle Austropuccinia psidii MF-1, a brazilian biotype.</title>
        <authorList>
            <person name="Quecine M.C."/>
            <person name="Pachon D.M.R."/>
            <person name="Bonatelli M.L."/>
            <person name="Correr F.H."/>
            <person name="Franceschini L.M."/>
            <person name="Leite T.F."/>
            <person name="Margarido G.R.A."/>
            <person name="Almeida C.A."/>
            <person name="Ferrarezi J.A."/>
            <person name="Labate C.A."/>
        </authorList>
    </citation>
    <scope>NUCLEOTIDE SEQUENCE</scope>
    <source>
        <strain evidence="2">MF-1</strain>
    </source>
</reference>
<sequence length="259" mass="28325">MTPTRSGSNYLIQSNGSGQGHSSNNFKGQDCQLRGAAQMKDARTSTSYQRLPSIFDTLIGIPEADITAIPVVRPESFPTVNNRNVPVSIQELVYGSKAAGVGTSSQSLDRHNELTSSSGEVHWPRKDRGSSEGLDTHVLQRKSPTDKSLVEKPKHVVRGPEEEVGPMKGQQPSGSSPSLHKQKGASTGSKEGQSNPKEQSQGQEAKGKAKPNWNKPYPQNYRISKKGKTAMKNLFNMAGTLMEFKNKEVERMKQSFSKK</sequence>
<organism evidence="2 3">
    <name type="scientific">Austropuccinia psidii MF-1</name>
    <dbReference type="NCBI Taxonomy" id="1389203"/>
    <lineage>
        <taxon>Eukaryota</taxon>
        <taxon>Fungi</taxon>
        <taxon>Dikarya</taxon>
        <taxon>Basidiomycota</taxon>
        <taxon>Pucciniomycotina</taxon>
        <taxon>Pucciniomycetes</taxon>
        <taxon>Pucciniales</taxon>
        <taxon>Sphaerophragmiaceae</taxon>
        <taxon>Austropuccinia</taxon>
    </lineage>
</organism>
<proteinExistence type="predicted"/>
<keyword evidence="3" id="KW-1185">Reference proteome</keyword>
<dbReference type="AlphaFoldDB" id="A0A9Q3CJK7"/>
<accession>A0A9Q3CJK7</accession>
<dbReference type="EMBL" id="AVOT02007590">
    <property type="protein sequence ID" value="MBW0484235.1"/>
    <property type="molecule type" value="Genomic_DNA"/>
</dbReference>
<evidence type="ECO:0000313" key="3">
    <source>
        <dbReference type="Proteomes" id="UP000765509"/>
    </source>
</evidence>
<dbReference type="Proteomes" id="UP000765509">
    <property type="component" value="Unassembled WGS sequence"/>
</dbReference>
<evidence type="ECO:0000256" key="1">
    <source>
        <dbReference type="SAM" id="MobiDB-lite"/>
    </source>
</evidence>
<protein>
    <submittedName>
        <fullName evidence="2">Uncharacterized protein</fullName>
    </submittedName>
</protein>
<feature type="region of interest" description="Disordered" evidence="1">
    <location>
        <begin position="101"/>
        <end position="225"/>
    </location>
</feature>
<feature type="compositionally biased region" description="Low complexity" evidence="1">
    <location>
        <begin position="13"/>
        <end position="25"/>
    </location>
</feature>
<gene>
    <name evidence="2" type="ORF">O181_023950</name>
</gene>
<feature type="region of interest" description="Disordered" evidence="1">
    <location>
        <begin position="1"/>
        <end position="29"/>
    </location>
</feature>
<name>A0A9Q3CJK7_9BASI</name>
<feature type="compositionally biased region" description="Polar residues" evidence="1">
    <location>
        <begin position="1"/>
        <end position="12"/>
    </location>
</feature>
<evidence type="ECO:0000313" key="2">
    <source>
        <dbReference type="EMBL" id="MBW0484235.1"/>
    </source>
</evidence>